<reference evidence="2 3" key="1">
    <citation type="submission" date="2019-07" db="EMBL/GenBank/DDBJ databases">
        <title>Diversity of Bacteria from Kongsfjorden, Arctic.</title>
        <authorList>
            <person name="Yu Y."/>
        </authorList>
    </citation>
    <scope>NUCLEOTIDE SEQUENCE [LARGE SCALE GENOMIC DNA]</scope>
    <source>
        <strain evidence="2 3">SM1922</strain>
    </source>
</reference>
<dbReference type="EMBL" id="VNFE01000003">
    <property type="protein sequence ID" value="TVU89917.1"/>
    <property type="molecule type" value="Genomic_DNA"/>
</dbReference>
<protein>
    <submittedName>
        <fullName evidence="2">Uncharacterized protein</fullName>
    </submittedName>
</protein>
<dbReference type="Proteomes" id="UP000317288">
    <property type="component" value="Unassembled WGS sequence"/>
</dbReference>
<feature type="compositionally biased region" description="Polar residues" evidence="1">
    <location>
        <begin position="270"/>
        <end position="284"/>
    </location>
</feature>
<sequence length="367" mass="41156">MTHITPSVVKKRLGRVIAYNTAFSFLPGVSVPGAVFLSQSIYWSKNSASESRDGWFYKKQCGDDSWEEETGLSIKQQVSARAVLVKLGVLEEKRRNVPAKLWYRVNYDRLLELQEDSSPLKCKKNKCGSSVIENIVGRLIAYYPDFTLLPGVSVCCAIFLSQAFYWSDNLIAKNRGGWFYKKQRGEDSWESETGLSPKQQASARKLLVKLGILTEKRIGVPATVWYRVDCERLLELLVEHVEVKDSSKYRSSQFHPLGESDLPFGESGLPYSQSDKPNSTSQNRQKGKSITESTSKITSEITAKNNCEPVVKNKFSVPSKQQLYADAIRRGEKKADNNAKQYGDTTAGEPAIAVMRECINKRNIGVG</sequence>
<gene>
    <name evidence="2" type="ORF">FQP89_11335</name>
</gene>
<comment type="caution">
    <text evidence="2">The sequence shown here is derived from an EMBL/GenBank/DDBJ whole genome shotgun (WGS) entry which is preliminary data.</text>
</comment>
<accession>A0A558J8E3</accession>
<feature type="compositionally biased region" description="Low complexity" evidence="1">
    <location>
        <begin position="288"/>
        <end position="298"/>
    </location>
</feature>
<feature type="region of interest" description="Disordered" evidence="1">
    <location>
        <begin position="265"/>
        <end position="298"/>
    </location>
</feature>
<evidence type="ECO:0000313" key="3">
    <source>
        <dbReference type="Proteomes" id="UP000317288"/>
    </source>
</evidence>
<evidence type="ECO:0000313" key="2">
    <source>
        <dbReference type="EMBL" id="TVU89917.1"/>
    </source>
</evidence>
<name>A0A558J8E3_9GAMM</name>
<dbReference type="AlphaFoldDB" id="A0A558J8E3"/>
<evidence type="ECO:0000256" key="1">
    <source>
        <dbReference type="SAM" id="MobiDB-lite"/>
    </source>
</evidence>
<proteinExistence type="predicted"/>
<dbReference type="RefSeq" id="WP_144811169.1">
    <property type="nucleotide sequence ID" value="NZ_VNFE01000003.1"/>
</dbReference>
<organism evidence="2 3">
    <name type="scientific">Vreelandella titanicae</name>
    <dbReference type="NCBI Taxonomy" id="664683"/>
    <lineage>
        <taxon>Bacteria</taxon>
        <taxon>Pseudomonadati</taxon>
        <taxon>Pseudomonadota</taxon>
        <taxon>Gammaproteobacteria</taxon>
        <taxon>Oceanospirillales</taxon>
        <taxon>Halomonadaceae</taxon>
        <taxon>Vreelandella</taxon>
    </lineage>
</organism>